<proteinExistence type="predicted"/>
<keyword evidence="2" id="KW-1185">Reference proteome</keyword>
<dbReference type="Proteomes" id="UP000009168">
    <property type="component" value="Unassembled WGS sequence"/>
</dbReference>
<accession>Q23JX0</accession>
<dbReference type="GeneID" id="7833705"/>
<sequence>MITLISLTALITCQIEQIVIYSQFITHLNRNFTEKKRKQINKHKTIQQKQKNIPNKRMIKHLIFTFLILSSIYCDCSTYTTTSSCDSDKNCTWKPDTTKDKCISAADNCSGKSKTDCKGTCSYTDEVHGGCGPQAHYCGTIGDTFCKTSTICTFTPGSEICQNKRSGYGCGSLPNETACTSATYCSALGTCTTPASRTCDPTTPTTCQSNGACDYKEISREGCYTSDNYCSDSACDANDPFCIKKVKDSGCSQKTLSTSCRSYNDTGSCTADQNCYWDTTYNDCYQKECDGFKNQPDCDGKTYCGWWEDFDCKPDQTKCSVKLNKADCDAVPQTPPGGGMFSPCVWQDVKFTCDAKDFSLCPTHKDKLTCTQGGCDFAYTGCIDGDAGCGSKSLSDCTTTYSATCEKGNLPGTCTDKVGACSGISDSATCGSSNCQWQSGTPASCTNTVTCSALAESGCKADTTNCSWVTGGTCISKTFDDVKNEALSQTLLQITLLFVIAFLMI</sequence>
<organism evidence="1 2">
    <name type="scientific">Tetrahymena thermophila (strain SB210)</name>
    <dbReference type="NCBI Taxonomy" id="312017"/>
    <lineage>
        <taxon>Eukaryota</taxon>
        <taxon>Sar</taxon>
        <taxon>Alveolata</taxon>
        <taxon>Ciliophora</taxon>
        <taxon>Intramacronucleata</taxon>
        <taxon>Oligohymenophorea</taxon>
        <taxon>Hymenostomatida</taxon>
        <taxon>Tetrahymenina</taxon>
        <taxon>Tetrahymenidae</taxon>
        <taxon>Tetrahymena</taxon>
    </lineage>
</organism>
<name>Q23JX0_TETTS</name>
<evidence type="ECO:0000313" key="2">
    <source>
        <dbReference type="Proteomes" id="UP000009168"/>
    </source>
</evidence>
<evidence type="ECO:0000313" key="1">
    <source>
        <dbReference type="EMBL" id="EAR97073.2"/>
    </source>
</evidence>
<dbReference type="KEGG" id="tet:TTHERM_00196640"/>
<dbReference type="RefSeq" id="XP_001017318.2">
    <property type="nucleotide sequence ID" value="XM_001017318.2"/>
</dbReference>
<dbReference type="AlphaFoldDB" id="Q23JX0"/>
<gene>
    <name evidence="1" type="ORF">TTHERM_00196640</name>
</gene>
<dbReference type="HOGENOM" id="CLU_536958_0_0_1"/>
<dbReference type="EMBL" id="GG662673">
    <property type="protein sequence ID" value="EAR97073.2"/>
    <property type="molecule type" value="Genomic_DNA"/>
</dbReference>
<reference evidence="2" key="1">
    <citation type="journal article" date="2006" name="PLoS Biol.">
        <title>Macronuclear genome sequence of the ciliate Tetrahymena thermophila, a model eukaryote.</title>
        <authorList>
            <person name="Eisen J.A."/>
            <person name="Coyne R.S."/>
            <person name="Wu M."/>
            <person name="Wu D."/>
            <person name="Thiagarajan M."/>
            <person name="Wortman J.R."/>
            <person name="Badger J.H."/>
            <person name="Ren Q."/>
            <person name="Amedeo P."/>
            <person name="Jones K.M."/>
            <person name="Tallon L.J."/>
            <person name="Delcher A.L."/>
            <person name="Salzberg S.L."/>
            <person name="Silva J.C."/>
            <person name="Haas B.J."/>
            <person name="Majoros W.H."/>
            <person name="Farzad M."/>
            <person name="Carlton J.M."/>
            <person name="Smith R.K. Jr."/>
            <person name="Garg J."/>
            <person name="Pearlman R.E."/>
            <person name="Karrer K.M."/>
            <person name="Sun L."/>
            <person name="Manning G."/>
            <person name="Elde N.C."/>
            <person name="Turkewitz A.P."/>
            <person name="Asai D.J."/>
            <person name="Wilkes D.E."/>
            <person name="Wang Y."/>
            <person name="Cai H."/>
            <person name="Collins K."/>
            <person name="Stewart B.A."/>
            <person name="Lee S.R."/>
            <person name="Wilamowska K."/>
            <person name="Weinberg Z."/>
            <person name="Ruzzo W.L."/>
            <person name="Wloga D."/>
            <person name="Gaertig J."/>
            <person name="Frankel J."/>
            <person name="Tsao C.-C."/>
            <person name="Gorovsky M.A."/>
            <person name="Keeling P.J."/>
            <person name="Waller R.F."/>
            <person name="Patron N.J."/>
            <person name="Cherry J.M."/>
            <person name="Stover N.A."/>
            <person name="Krieger C.J."/>
            <person name="del Toro C."/>
            <person name="Ryder H.F."/>
            <person name="Williamson S.C."/>
            <person name="Barbeau R.A."/>
            <person name="Hamilton E.P."/>
            <person name="Orias E."/>
        </authorList>
    </citation>
    <scope>NUCLEOTIDE SEQUENCE [LARGE SCALE GENOMIC DNA]</scope>
    <source>
        <strain evidence="2">SB210</strain>
    </source>
</reference>
<protein>
    <submittedName>
        <fullName evidence="1">Uncharacterized protein</fullName>
    </submittedName>
</protein>
<dbReference type="InParanoid" id="Q23JX0"/>